<dbReference type="Gene3D" id="2.40.50.660">
    <property type="match status" value="1"/>
</dbReference>
<gene>
    <name evidence="2" type="ORF">GPL26_19010</name>
</gene>
<dbReference type="InterPro" id="IPR019635">
    <property type="entry name" value="DUF2500"/>
</dbReference>
<protein>
    <submittedName>
        <fullName evidence="2">DUF2500 family protein</fullName>
    </submittedName>
</protein>
<dbReference type="Proteomes" id="UP000708338">
    <property type="component" value="Unassembled WGS sequence"/>
</dbReference>
<evidence type="ECO:0000256" key="1">
    <source>
        <dbReference type="SAM" id="Phobius"/>
    </source>
</evidence>
<organism evidence="2 3">
    <name type="scientific">Enterocloster citroniae</name>
    <dbReference type="NCBI Taxonomy" id="358743"/>
    <lineage>
        <taxon>Bacteria</taxon>
        <taxon>Bacillati</taxon>
        <taxon>Bacillota</taxon>
        <taxon>Clostridia</taxon>
        <taxon>Lachnospirales</taxon>
        <taxon>Lachnospiraceae</taxon>
        <taxon>Enterocloster</taxon>
    </lineage>
</organism>
<keyword evidence="1" id="KW-0472">Membrane</keyword>
<dbReference type="AlphaFoldDB" id="A0AA41FHG2"/>
<sequence length="132" mass="14720">MYMDSFFWGGGFDILFFLIFTIIIVMFVVGAVRGIGQWNKNNHSPRLSVTARVTAKRTNVVRRQHANAGDMTGAHGFHSSSSTSYYVTFEVESGDRMELSVSGSEYGMLAEGDTGTLKFQGTRYLGFERHNS</sequence>
<dbReference type="RefSeq" id="WP_007858962.1">
    <property type="nucleotide sequence ID" value="NZ_CABJDD010000002.1"/>
</dbReference>
<reference evidence="2" key="1">
    <citation type="journal article" date="2021" name="Gut Microbes">
        <title>A synthetic consortium of 100 gut commensals modulates the composition and function in a colon model of the microbiome of elderly subjects.</title>
        <authorList>
            <person name="Perez M."/>
            <person name="Ntemiri A."/>
            <person name="Tan H."/>
            <person name="Harris H.M.B."/>
            <person name="Roager H.M."/>
            <person name="Ribiere C."/>
            <person name="O'Toole P.W."/>
        </authorList>
    </citation>
    <scope>NUCLEOTIDE SEQUENCE</scope>
    <source>
        <strain evidence="2">MCC335</strain>
    </source>
</reference>
<evidence type="ECO:0000313" key="2">
    <source>
        <dbReference type="EMBL" id="MBT9811712.1"/>
    </source>
</evidence>
<name>A0AA41FHG2_9FIRM</name>
<accession>A0AA41FHG2</accession>
<dbReference type="EMBL" id="WQPS01000034">
    <property type="protein sequence ID" value="MBT9811712.1"/>
    <property type="molecule type" value="Genomic_DNA"/>
</dbReference>
<proteinExistence type="predicted"/>
<comment type="caution">
    <text evidence="2">The sequence shown here is derived from an EMBL/GenBank/DDBJ whole genome shotgun (WGS) entry which is preliminary data.</text>
</comment>
<evidence type="ECO:0000313" key="3">
    <source>
        <dbReference type="Proteomes" id="UP000708338"/>
    </source>
</evidence>
<keyword evidence="1" id="KW-0812">Transmembrane</keyword>
<feature type="transmembrane region" description="Helical" evidence="1">
    <location>
        <begin position="6"/>
        <end position="32"/>
    </location>
</feature>
<dbReference type="Pfam" id="PF10694">
    <property type="entry name" value="DUF2500"/>
    <property type="match status" value="1"/>
</dbReference>
<keyword evidence="1" id="KW-1133">Transmembrane helix</keyword>